<dbReference type="PANTHER" id="PTHR11686:SF9">
    <property type="entry name" value="RE13973P"/>
    <property type="match status" value="1"/>
</dbReference>
<proteinExistence type="predicted"/>
<dbReference type="AlphaFoldDB" id="A0A835CSP1"/>
<dbReference type="Proteomes" id="UP000639338">
    <property type="component" value="Unassembled WGS sequence"/>
</dbReference>
<feature type="compositionally biased region" description="Low complexity" evidence="1">
    <location>
        <begin position="1101"/>
        <end position="1126"/>
    </location>
</feature>
<accession>A0A835CSP1</accession>
<feature type="transmembrane region" description="Helical" evidence="2">
    <location>
        <begin position="12"/>
        <end position="36"/>
    </location>
</feature>
<feature type="region of interest" description="Disordered" evidence="1">
    <location>
        <begin position="561"/>
        <end position="589"/>
    </location>
</feature>
<dbReference type="GO" id="GO:0036374">
    <property type="term" value="F:glutathione hydrolase activity"/>
    <property type="evidence" value="ECO:0007669"/>
    <property type="project" value="InterPro"/>
</dbReference>
<reference evidence="3 4" key="1">
    <citation type="submission" date="2020-08" db="EMBL/GenBank/DDBJ databases">
        <title>Aphidius gifuensis genome sequencing and assembly.</title>
        <authorList>
            <person name="Du Z."/>
        </authorList>
    </citation>
    <scope>NUCLEOTIDE SEQUENCE [LARGE SCALE GENOMIC DNA]</scope>
    <source>
        <strain evidence="3">YNYX2018</strain>
        <tissue evidence="3">Adults</tissue>
    </source>
</reference>
<evidence type="ECO:0000313" key="4">
    <source>
        <dbReference type="Proteomes" id="UP000639338"/>
    </source>
</evidence>
<dbReference type="Gene3D" id="3.60.20.40">
    <property type="match status" value="1"/>
</dbReference>
<evidence type="ECO:0000256" key="1">
    <source>
        <dbReference type="SAM" id="MobiDB-lite"/>
    </source>
</evidence>
<dbReference type="InterPro" id="IPR043137">
    <property type="entry name" value="GGT_ssub_C"/>
</dbReference>
<name>A0A835CSP1_APHGI</name>
<organism evidence="3 4">
    <name type="scientific">Aphidius gifuensis</name>
    <name type="common">Parasitoid wasp</name>
    <dbReference type="NCBI Taxonomy" id="684658"/>
    <lineage>
        <taxon>Eukaryota</taxon>
        <taxon>Metazoa</taxon>
        <taxon>Ecdysozoa</taxon>
        <taxon>Arthropoda</taxon>
        <taxon>Hexapoda</taxon>
        <taxon>Insecta</taxon>
        <taxon>Pterygota</taxon>
        <taxon>Neoptera</taxon>
        <taxon>Endopterygota</taxon>
        <taxon>Hymenoptera</taxon>
        <taxon>Apocrita</taxon>
        <taxon>Ichneumonoidea</taxon>
        <taxon>Braconidae</taxon>
        <taxon>Aphidiinae</taxon>
        <taxon>Aphidius</taxon>
    </lineage>
</organism>
<sequence>MYQPIQTVEKHKSCWIILSTILGSAAVASIVTWLLMKYGQSSVPFTTTANSTFDAKKDYILDFGFVNSDSNLCSTMGRWIIKKNGSAVDSAITTMICNGIMKPSAMGIGGGFLMTIYDRKNKQAYFLNAKDKAPLDAGENLSQIESLAIGVPGEVAGYWEAHQKYGKLTWSDLFEPNIKLCKIQVKNHLQTRPQLCETIKMIAEKGANEFYNGTLGEMLIEDLTKLGSLMTIEDLNNYRVEWIDLMKNGTPKNFARNIKDKIDDEITWNEPGIYGSAEGLLNDHATSHISVVAPNGDAVFVTSSLNSPSESHYISYQTGIILNCATDKVSNEFPSQESDDNNELKKQLPIVATIPLMEIESNVTINTINDNNDNIDSIDSSELNRTAMYLKARELCNENGFDYYTRCYECDEYERSLRSICLKCCEKSQMEPYPQGQLEICQCKFAKYPHIVAFLKSHERRSKHPNLSIIYSNITEPCVINCKYIIIMSNNDVTESQWDKTIEKIFSEKGNILTKDKSILRNNQDASFKYESTDSDDECCHKRQEADGASDAHEVFPETPLQPKSFQMDLRENPSNLKNGKKNETQETPFKSHEETCSCKICKIQRKHLHEKINDVWKWQEQGLKIRKYIRCVFNAAVESLSIPNLSTYQCDPNEYAELQKIVDELSLKNPHLLFLMLVIQAQEFVVELKIRIMEPLEDNNLARIAEVFLTRLLNGYDILISTAVRVSKLLKPLEERHLSNFNLTWEFFNKKLYQNYIYFYEPTIRNKLPSVVCQLRKPRKGKGYQILLERYLGFVDEMMRIAGLWPEQELLIDQYSAEKVAQIMKSDVIHTINWKINTTDEIILMDLKKQSHIPGFGITKNIANECFKKPKLQFKIAKKSLNIQNIRCMLDVWVERMYQIMACGTLGIDGLDSQSHLDLDYLQNSFYFSYQVASWLVLSRPTDNTNDSDIQCSKCTDLSWVSHLVVGGRNDFGECSHPILSQKSNSTTTTVSTSTSSSPIIDECKKLIEETNKKDCQCIQFHLSEWQGTTYRGLLPFPPCLCTLYVRYLPASVCPCLRENRDFMTLKKSTAESLADTEKNLCSVGINKNDKIKNIKNNINNKKNTNTISSSSSSSSSSCELSDSGSSHDDSCSTDSSTAHDNSRHCDCCYCEVPGHGVQQAAQVSRNYHEMRERLRQLLT</sequence>
<dbReference type="EMBL" id="JACMRX010000002">
    <property type="protein sequence ID" value="KAF7995204.1"/>
    <property type="molecule type" value="Genomic_DNA"/>
</dbReference>
<keyword evidence="2" id="KW-0472">Membrane</keyword>
<feature type="region of interest" description="Disordered" evidence="1">
    <location>
        <begin position="1101"/>
        <end position="1135"/>
    </location>
</feature>
<protein>
    <submittedName>
        <fullName evidence="3">Uncharacterized protein</fullName>
    </submittedName>
</protein>
<dbReference type="SUPFAM" id="SSF56235">
    <property type="entry name" value="N-terminal nucleophile aminohydrolases (Ntn hydrolases)"/>
    <property type="match status" value="1"/>
</dbReference>
<comment type="caution">
    <text evidence="3">The sequence shown here is derived from an EMBL/GenBank/DDBJ whole genome shotgun (WGS) entry which is preliminary data.</text>
</comment>
<evidence type="ECO:0000313" key="3">
    <source>
        <dbReference type="EMBL" id="KAF7995204.1"/>
    </source>
</evidence>
<dbReference type="Pfam" id="PF01019">
    <property type="entry name" value="G_glu_transpept"/>
    <property type="match status" value="3"/>
</dbReference>
<keyword evidence="2" id="KW-0812">Transmembrane</keyword>
<dbReference type="GO" id="GO:0005886">
    <property type="term" value="C:plasma membrane"/>
    <property type="evidence" value="ECO:0007669"/>
    <property type="project" value="TreeGrafter"/>
</dbReference>
<dbReference type="GO" id="GO:0006751">
    <property type="term" value="P:glutathione catabolic process"/>
    <property type="evidence" value="ECO:0007669"/>
    <property type="project" value="InterPro"/>
</dbReference>
<dbReference type="InterPro" id="IPR000101">
    <property type="entry name" value="GGT_peptidase"/>
</dbReference>
<dbReference type="InterPro" id="IPR029055">
    <property type="entry name" value="Ntn_hydrolases_N"/>
</dbReference>
<keyword evidence="2" id="KW-1133">Transmembrane helix</keyword>
<dbReference type="PANTHER" id="PTHR11686">
    <property type="entry name" value="GAMMA GLUTAMYL TRANSPEPTIDASE"/>
    <property type="match status" value="1"/>
</dbReference>
<evidence type="ECO:0000256" key="2">
    <source>
        <dbReference type="SAM" id="Phobius"/>
    </source>
</evidence>
<dbReference type="PRINTS" id="PR01210">
    <property type="entry name" value="GGTRANSPTASE"/>
</dbReference>
<dbReference type="InterPro" id="IPR038219">
    <property type="entry name" value="Sep15/SelM_sf"/>
</dbReference>
<keyword evidence="4" id="KW-1185">Reference proteome</keyword>
<dbReference type="Gene3D" id="3.40.30.50">
    <property type="entry name" value="Sep15/SelM thioredoxin-like domain, active-site redox motif"/>
    <property type="match status" value="1"/>
</dbReference>
<gene>
    <name evidence="3" type="ORF">HCN44_004676</name>
</gene>
<dbReference type="OrthoDB" id="10044608at2759"/>